<dbReference type="HOGENOM" id="CLU_2956586_0_0_6"/>
<name>V5F8G4_PHOLE</name>
<proteinExistence type="predicted"/>
<organism evidence="1 2">
    <name type="scientific">Photobacterium leiognathi lrivu.4.1</name>
    <dbReference type="NCBI Taxonomy" id="1248232"/>
    <lineage>
        <taxon>Bacteria</taxon>
        <taxon>Pseudomonadati</taxon>
        <taxon>Pseudomonadota</taxon>
        <taxon>Gammaproteobacteria</taxon>
        <taxon>Vibrionales</taxon>
        <taxon>Vibrionaceae</taxon>
        <taxon>Photobacterium</taxon>
    </lineage>
</organism>
<dbReference type="EMBL" id="DF196821">
    <property type="protein sequence ID" value="GAD31649.1"/>
    <property type="molecule type" value="Genomic_DNA"/>
</dbReference>
<evidence type="ECO:0000313" key="2">
    <source>
        <dbReference type="Proteomes" id="UP000030675"/>
    </source>
</evidence>
<gene>
    <name evidence="1" type="ORF">PLEI_3312</name>
</gene>
<evidence type="ECO:0000313" key="1">
    <source>
        <dbReference type="EMBL" id="GAD31649.1"/>
    </source>
</evidence>
<dbReference type="AlphaFoldDB" id="V5F8G4"/>
<protein>
    <submittedName>
        <fullName evidence="1">Uncharacterized protein</fullName>
    </submittedName>
</protein>
<dbReference type="Proteomes" id="UP000030675">
    <property type="component" value="Unassembled WGS sequence"/>
</dbReference>
<reference evidence="2" key="1">
    <citation type="submission" date="2012-12" db="EMBL/GenBank/DDBJ databases">
        <title>Genome Sequence of Photobacterium leiognathi lrivu.4.1.</title>
        <authorList>
            <person name="Urbanczyk H."/>
            <person name="Ogura Y."/>
            <person name="Hayashi T."/>
            <person name="Dunlap P.V."/>
        </authorList>
    </citation>
    <scope>NUCLEOTIDE SEQUENCE [LARGE SCALE GENOMIC DNA]</scope>
    <source>
        <strain evidence="2">lrivu.4.1</strain>
    </source>
</reference>
<sequence>MAKIINTIAKQCVVGVSLFVIKQRSNENNGLPARDFPYTDEHVILLLTSSKETNETEGK</sequence>
<accession>V5F8G4</accession>